<dbReference type="EMBL" id="SBKN01000002">
    <property type="protein sequence ID" value="RXR23268.1"/>
    <property type="molecule type" value="Genomic_DNA"/>
</dbReference>
<dbReference type="SUPFAM" id="SSF52317">
    <property type="entry name" value="Class I glutamine amidotransferase-like"/>
    <property type="match status" value="1"/>
</dbReference>
<comment type="caution">
    <text evidence="2">The sequence shown here is derived from an EMBL/GenBank/DDBJ whole genome shotgun (WGS) entry which is preliminary data.</text>
</comment>
<dbReference type="InterPro" id="IPR029062">
    <property type="entry name" value="Class_I_gatase-like"/>
</dbReference>
<name>A0A4Q1KB33_9FLAO</name>
<dbReference type="GO" id="GO:0016787">
    <property type="term" value="F:hydrolase activity"/>
    <property type="evidence" value="ECO:0007669"/>
    <property type="project" value="UniProtKB-KW"/>
</dbReference>
<feature type="chain" id="PRO_5020754361" evidence="1">
    <location>
        <begin position="24"/>
        <end position="324"/>
    </location>
</feature>
<dbReference type="AlphaFoldDB" id="A0A4Q1KB33"/>
<keyword evidence="3" id="KW-1185">Reference proteome</keyword>
<protein>
    <submittedName>
        <fullName evidence="2">Hydrolase</fullName>
    </submittedName>
</protein>
<feature type="signal peptide" evidence="1">
    <location>
        <begin position="1"/>
        <end position="23"/>
    </location>
</feature>
<dbReference type="OrthoDB" id="626902at2"/>
<evidence type="ECO:0000313" key="3">
    <source>
        <dbReference type="Proteomes" id="UP000289857"/>
    </source>
</evidence>
<dbReference type="Proteomes" id="UP000289857">
    <property type="component" value="Unassembled WGS sequence"/>
</dbReference>
<sequence>MRKITLSFLAIVGLLNVACTQEAETTPAATSAKVTTGSTTTLATTPKKFLFDATKAETAGNADWILDADSTNPQRIPTPAQSGITATTPESYWRGGLSSWGVALAKLGHTVETLPSGTAITYGGTGVQDLKNYDVYVVTEPNIRFTAAEKTAILRFVQNGGGLFIIGNHNGADRNNDGYDAVKVWNDLMSTNTVKTNPFGFTFNAVNISETTTNRLSATTDPILNGSQGVVSNLKFSAGSTLSLNTTANTTVKGLIWRSTSTQGTTNVMCASATFGTGRVFAICDSSPADDGTGTPGDTLYPGWTELVSHSRLHMNASLWLAKL</sequence>
<dbReference type="RefSeq" id="WP_129460750.1">
    <property type="nucleotide sequence ID" value="NZ_SBKN01000002.1"/>
</dbReference>
<keyword evidence="1" id="KW-0732">Signal</keyword>
<reference evidence="3" key="1">
    <citation type="submission" date="2019-01" db="EMBL/GenBank/DDBJ databases">
        <title>Cytophagaceae bacterium strain CAR-16.</title>
        <authorList>
            <person name="Chen W.-M."/>
        </authorList>
    </citation>
    <scope>NUCLEOTIDE SEQUENCE [LARGE SCALE GENOMIC DNA]</scope>
    <source>
        <strain evidence="3">WWJ-16</strain>
    </source>
</reference>
<evidence type="ECO:0000256" key="1">
    <source>
        <dbReference type="SAM" id="SignalP"/>
    </source>
</evidence>
<evidence type="ECO:0000313" key="2">
    <source>
        <dbReference type="EMBL" id="RXR23268.1"/>
    </source>
</evidence>
<keyword evidence="2" id="KW-0378">Hydrolase</keyword>
<dbReference type="Gene3D" id="3.40.50.880">
    <property type="match status" value="1"/>
</dbReference>
<proteinExistence type="predicted"/>
<organism evidence="2 3">
    <name type="scientific">Flavobacterium stagni</name>
    <dbReference type="NCBI Taxonomy" id="2506421"/>
    <lineage>
        <taxon>Bacteria</taxon>
        <taxon>Pseudomonadati</taxon>
        <taxon>Bacteroidota</taxon>
        <taxon>Flavobacteriia</taxon>
        <taxon>Flavobacteriales</taxon>
        <taxon>Flavobacteriaceae</taxon>
        <taxon>Flavobacterium</taxon>
    </lineage>
</organism>
<accession>A0A4Q1KB33</accession>
<gene>
    <name evidence="2" type="ORF">EQG61_04675</name>
</gene>